<evidence type="ECO:0000313" key="2">
    <source>
        <dbReference type="Proteomes" id="UP001279410"/>
    </source>
</evidence>
<gene>
    <name evidence="1" type="ORF">AKAME5_001352900</name>
</gene>
<name>A0AAD3MWZ6_LATJO</name>
<comment type="caution">
    <text evidence="1">The sequence shown here is derived from an EMBL/GenBank/DDBJ whole genome shotgun (WGS) entry which is preliminary data.</text>
</comment>
<dbReference type="Proteomes" id="UP001279410">
    <property type="component" value="Unassembled WGS sequence"/>
</dbReference>
<organism evidence="1 2">
    <name type="scientific">Lates japonicus</name>
    <name type="common">Japanese lates</name>
    <dbReference type="NCBI Taxonomy" id="270547"/>
    <lineage>
        <taxon>Eukaryota</taxon>
        <taxon>Metazoa</taxon>
        <taxon>Chordata</taxon>
        <taxon>Craniata</taxon>
        <taxon>Vertebrata</taxon>
        <taxon>Euteleostomi</taxon>
        <taxon>Actinopterygii</taxon>
        <taxon>Neopterygii</taxon>
        <taxon>Teleostei</taxon>
        <taxon>Neoteleostei</taxon>
        <taxon>Acanthomorphata</taxon>
        <taxon>Carangaria</taxon>
        <taxon>Carangaria incertae sedis</taxon>
        <taxon>Centropomidae</taxon>
        <taxon>Lates</taxon>
    </lineage>
</organism>
<reference evidence="1" key="1">
    <citation type="submission" date="2022-08" db="EMBL/GenBank/DDBJ databases">
        <title>Genome sequencing of akame (Lates japonicus).</title>
        <authorList>
            <person name="Hashiguchi Y."/>
            <person name="Takahashi H."/>
        </authorList>
    </citation>
    <scope>NUCLEOTIDE SEQUENCE</scope>
    <source>
        <strain evidence="1">Kochi</strain>
    </source>
</reference>
<proteinExistence type="predicted"/>
<dbReference type="EMBL" id="BRZM01000047">
    <property type="protein sequence ID" value="GLD61748.1"/>
    <property type="molecule type" value="Genomic_DNA"/>
</dbReference>
<keyword evidence="2" id="KW-1185">Reference proteome</keyword>
<sequence>MMLSFIRNQAREKQTDSCSCHLDVMPLCVLSEGAGPGTQVPAHLTRISIPLITSSTDCFNKTVKGKVIRKGPLVSLAADDFILKTVIQEEEVLQSIASINVVLFGALAKDFSQSVSQGDVVVASGFTVSKSPTVNKDKLHPCNLLLSGDDACLYDKTIPLPPLTDSSSSTAHFTPQHPSALCVMPDKSGAEL</sequence>
<protein>
    <submittedName>
        <fullName evidence="1">Protection of telomeres protein 1</fullName>
    </submittedName>
</protein>
<evidence type="ECO:0000313" key="1">
    <source>
        <dbReference type="EMBL" id="GLD61748.1"/>
    </source>
</evidence>
<dbReference type="AlphaFoldDB" id="A0AAD3MWZ6"/>
<accession>A0AAD3MWZ6</accession>